<dbReference type="Proteomes" id="UP000887577">
    <property type="component" value="Unplaced"/>
</dbReference>
<keyword evidence="1" id="KW-1133">Transmembrane helix</keyword>
<keyword evidence="1" id="KW-0472">Membrane</keyword>
<proteinExistence type="predicted"/>
<keyword evidence="2" id="KW-1185">Reference proteome</keyword>
<evidence type="ECO:0000313" key="2">
    <source>
        <dbReference type="Proteomes" id="UP000887577"/>
    </source>
</evidence>
<sequence length="257" mass="28997">MIPATLGLGGYTIVFAVAFILLVLIAGTIVVFRQIQRVRLNSARREINSSIAPETSKKHREGILSKINAVAAFRQSYFPKFTDCNMISERLKTFAENFYATKSYVQRMIGFDEINRSVDRQLEFINPHIVRSPGQSTYAFLKELREMANLTELDENFIERLSFLHESCRFRTVVPFGDEHLEELRGILKEFLKILGNNQAHLSSISPLTGKAQNNDGGRRPSAGITLRRGIRSQKGTKMVEEIPLLHVGGIVDKGKT</sequence>
<organism evidence="2 3">
    <name type="scientific">Panagrolaimus superbus</name>
    <dbReference type="NCBI Taxonomy" id="310955"/>
    <lineage>
        <taxon>Eukaryota</taxon>
        <taxon>Metazoa</taxon>
        <taxon>Ecdysozoa</taxon>
        <taxon>Nematoda</taxon>
        <taxon>Chromadorea</taxon>
        <taxon>Rhabditida</taxon>
        <taxon>Tylenchina</taxon>
        <taxon>Panagrolaimomorpha</taxon>
        <taxon>Panagrolaimoidea</taxon>
        <taxon>Panagrolaimidae</taxon>
        <taxon>Panagrolaimus</taxon>
    </lineage>
</organism>
<dbReference type="Pfam" id="PF07406">
    <property type="entry name" value="NICE-3"/>
    <property type="match status" value="1"/>
</dbReference>
<evidence type="ECO:0000256" key="1">
    <source>
        <dbReference type="SAM" id="Phobius"/>
    </source>
</evidence>
<evidence type="ECO:0000313" key="3">
    <source>
        <dbReference type="WBParaSite" id="PSU_v2.g1879.t3"/>
    </source>
</evidence>
<protein>
    <submittedName>
        <fullName evidence="3">ATP synthase F0 subunit 8</fullName>
    </submittedName>
</protein>
<feature type="transmembrane region" description="Helical" evidence="1">
    <location>
        <begin position="12"/>
        <end position="32"/>
    </location>
</feature>
<accession>A0A914YEU4</accession>
<dbReference type="AlphaFoldDB" id="A0A914YEU4"/>
<dbReference type="InterPro" id="IPR010876">
    <property type="entry name" value="C1orf43"/>
</dbReference>
<keyword evidence="1" id="KW-0812">Transmembrane</keyword>
<name>A0A914YEU4_9BILA</name>
<dbReference type="WBParaSite" id="PSU_v2.g1879.t3">
    <property type="protein sequence ID" value="PSU_v2.g1879.t3"/>
    <property type="gene ID" value="PSU_v2.g1879"/>
</dbReference>
<reference evidence="3" key="1">
    <citation type="submission" date="2022-11" db="UniProtKB">
        <authorList>
            <consortium name="WormBaseParasite"/>
        </authorList>
    </citation>
    <scope>IDENTIFICATION</scope>
</reference>